<feature type="domain" description="Pyrrolo-quinoline quinone repeat" evidence="2">
    <location>
        <begin position="62"/>
        <end position="198"/>
    </location>
</feature>
<evidence type="ECO:0000259" key="2">
    <source>
        <dbReference type="Pfam" id="PF13360"/>
    </source>
</evidence>
<keyword evidence="1" id="KW-0732">Signal</keyword>
<dbReference type="AlphaFoldDB" id="A0A1C5GIT1"/>
<proteinExistence type="predicted"/>
<evidence type="ECO:0000313" key="3">
    <source>
        <dbReference type="EMBL" id="SCG19711.1"/>
    </source>
</evidence>
<feature type="signal peptide" evidence="1">
    <location>
        <begin position="1"/>
        <end position="24"/>
    </location>
</feature>
<sequence length="428" mass="44416">MGFPNGRRRIAVAVAALLATVAVAATVYRVLAPAEVVTPARAGYPPAASPTVGVVGRLPVAPLVVDGRLRVYAAHRQVYADRPADGRYRTTPYWSYRRWPATLDGVVASGTTVVTRWSDGRLVALDARTGRVAWRADGPAPAGERTVRRTGAATVWDPRGLLVARGSDGRQAVVAAGAERMSAVDLADGRELWQSHLTVTVPPGDADAFAGCRDALGATGSGQVMIVDSCAGPAVVEFRDAVTGAVGLRWRPPDAGDELVATPVGCGTGRTGCTGLRTAGPGDEPGRGWLLGAGAPVAAPALDRPDAELVGGTAVAVVDGVPVGRSARTGAELWRRVGLPPVRLLAVQPDRVHLLTETNDLVTLDPATGAQRSFFALNVGSDGIGWAPGAAYAADGFVAVERLRKPVDPTGDDRRYYLTSEPLILAAT</sequence>
<accession>A0A1C5GIT1</accession>
<name>A0A1C5GIT1_MICEH</name>
<protein>
    <submittedName>
        <fullName evidence="3">PQQ-like domain-containing protein</fullName>
    </submittedName>
</protein>
<dbReference type="EMBL" id="LT607733">
    <property type="protein sequence ID" value="SCG19711.1"/>
    <property type="molecule type" value="Genomic_DNA"/>
</dbReference>
<dbReference type="InterPro" id="IPR002372">
    <property type="entry name" value="PQQ_rpt_dom"/>
</dbReference>
<evidence type="ECO:0000313" key="4">
    <source>
        <dbReference type="Proteomes" id="UP000198251"/>
    </source>
</evidence>
<keyword evidence="4" id="KW-1185">Reference proteome</keyword>
<gene>
    <name evidence="3" type="ORF">GA0070610_6098</name>
</gene>
<dbReference type="Proteomes" id="UP000198251">
    <property type="component" value="Chromosome I"/>
</dbReference>
<dbReference type="Gene3D" id="2.140.10.10">
    <property type="entry name" value="Quinoprotein alcohol dehydrogenase-like superfamily"/>
    <property type="match status" value="1"/>
</dbReference>
<dbReference type="Pfam" id="PF13360">
    <property type="entry name" value="PQQ_2"/>
    <property type="match status" value="1"/>
</dbReference>
<dbReference type="InterPro" id="IPR011047">
    <property type="entry name" value="Quinoprotein_ADH-like_sf"/>
</dbReference>
<dbReference type="SUPFAM" id="SSF50998">
    <property type="entry name" value="Quinoprotein alcohol dehydrogenase-like"/>
    <property type="match status" value="1"/>
</dbReference>
<dbReference type="RefSeq" id="WP_089003135.1">
    <property type="nucleotide sequence ID" value="NZ_JBFAAC010000024.1"/>
</dbReference>
<dbReference type="GeneID" id="95805735"/>
<dbReference type="InterPro" id="IPR018391">
    <property type="entry name" value="PQQ_b-propeller_rpt"/>
</dbReference>
<evidence type="ECO:0000256" key="1">
    <source>
        <dbReference type="SAM" id="SignalP"/>
    </source>
</evidence>
<reference evidence="3 4" key="1">
    <citation type="submission" date="2016-06" db="EMBL/GenBank/DDBJ databases">
        <authorList>
            <person name="Kjaerup R.B."/>
            <person name="Dalgaard T.S."/>
            <person name="Juul-Madsen H.R."/>
        </authorList>
    </citation>
    <scope>NUCLEOTIDE SEQUENCE [LARGE SCALE GENOMIC DNA]</scope>
    <source>
        <strain evidence="3 4">DSM 43913</strain>
    </source>
</reference>
<feature type="chain" id="PRO_5008716792" evidence="1">
    <location>
        <begin position="25"/>
        <end position="428"/>
    </location>
</feature>
<dbReference type="SMART" id="SM00564">
    <property type="entry name" value="PQQ"/>
    <property type="match status" value="2"/>
</dbReference>
<organism evidence="3 4">
    <name type="scientific">Micromonospora echinofusca</name>
    <dbReference type="NCBI Taxonomy" id="47858"/>
    <lineage>
        <taxon>Bacteria</taxon>
        <taxon>Bacillati</taxon>
        <taxon>Actinomycetota</taxon>
        <taxon>Actinomycetes</taxon>
        <taxon>Micromonosporales</taxon>
        <taxon>Micromonosporaceae</taxon>
        <taxon>Micromonospora</taxon>
    </lineage>
</organism>